<evidence type="ECO:0008006" key="5">
    <source>
        <dbReference type="Google" id="ProtNLM"/>
    </source>
</evidence>
<dbReference type="EMBL" id="BAAAQK010000003">
    <property type="protein sequence ID" value="GAA1834171.1"/>
    <property type="molecule type" value="Genomic_DNA"/>
</dbReference>
<dbReference type="Proteomes" id="UP001500449">
    <property type="component" value="Unassembled WGS sequence"/>
</dbReference>
<proteinExistence type="predicted"/>
<evidence type="ECO:0000256" key="2">
    <source>
        <dbReference type="SAM" id="SignalP"/>
    </source>
</evidence>
<feature type="compositionally biased region" description="Pro residues" evidence="1">
    <location>
        <begin position="205"/>
        <end position="236"/>
    </location>
</feature>
<protein>
    <recommendedName>
        <fullName evidence="5">DUF3558 domain-containing protein</fullName>
    </recommendedName>
</protein>
<reference evidence="3 4" key="1">
    <citation type="journal article" date="2019" name="Int. J. Syst. Evol. Microbiol.">
        <title>The Global Catalogue of Microorganisms (GCM) 10K type strain sequencing project: providing services to taxonomists for standard genome sequencing and annotation.</title>
        <authorList>
            <consortium name="The Broad Institute Genomics Platform"/>
            <consortium name="The Broad Institute Genome Sequencing Center for Infectious Disease"/>
            <person name="Wu L."/>
            <person name="Ma J."/>
        </authorList>
    </citation>
    <scope>NUCLEOTIDE SEQUENCE [LARGE SCALE GENOMIC DNA]</scope>
    <source>
        <strain evidence="3 4">JCM 16009</strain>
    </source>
</reference>
<dbReference type="PROSITE" id="PS51257">
    <property type="entry name" value="PROKAR_LIPOPROTEIN"/>
    <property type="match status" value="1"/>
</dbReference>
<feature type="chain" id="PRO_5046766346" description="DUF3558 domain-containing protein" evidence="2">
    <location>
        <begin position="21"/>
        <end position="236"/>
    </location>
</feature>
<sequence>MRGGRIGAVCAVFLAVCVLAGCSSSGTEQLAVPTFANSSSSASAAAPPKIGLPDDCAAFLAADDLGALLARPIGSTAVRTIMGVAEPSVDRVARVGCRYSASGPGGGGTLLDINLGRYSDAAAAQRQWKLNTNAERSDGQSRDLPVGTVPGVLIERRAETVLAVVYGVDTLTFVLQAGARAPGAPADRLVDLAQRVLPKDGISQPAPPPTTPAAPPPATGPAPSSPTGPPPVAAGP</sequence>
<gene>
    <name evidence="3" type="ORF">GCM10009836_10430</name>
</gene>
<comment type="caution">
    <text evidence="3">The sequence shown here is derived from an EMBL/GenBank/DDBJ whole genome shotgun (WGS) entry which is preliminary data.</text>
</comment>
<dbReference type="RefSeq" id="WP_344412876.1">
    <property type="nucleotide sequence ID" value="NZ_BAAAQK010000003.1"/>
</dbReference>
<keyword evidence="2" id="KW-0732">Signal</keyword>
<feature type="region of interest" description="Disordered" evidence="1">
    <location>
        <begin position="196"/>
        <end position="236"/>
    </location>
</feature>
<evidence type="ECO:0000256" key="1">
    <source>
        <dbReference type="SAM" id="MobiDB-lite"/>
    </source>
</evidence>
<keyword evidence="4" id="KW-1185">Reference proteome</keyword>
<feature type="signal peptide" evidence="2">
    <location>
        <begin position="1"/>
        <end position="20"/>
    </location>
</feature>
<organism evidence="3 4">
    <name type="scientific">Pseudonocardia ailaonensis</name>
    <dbReference type="NCBI Taxonomy" id="367279"/>
    <lineage>
        <taxon>Bacteria</taxon>
        <taxon>Bacillati</taxon>
        <taxon>Actinomycetota</taxon>
        <taxon>Actinomycetes</taxon>
        <taxon>Pseudonocardiales</taxon>
        <taxon>Pseudonocardiaceae</taxon>
        <taxon>Pseudonocardia</taxon>
    </lineage>
</organism>
<accession>A0ABN2MQS0</accession>
<evidence type="ECO:0000313" key="4">
    <source>
        <dbReference type="Proteomes" id="UP001500449"/>
    </source>
</evidence>
<name>A0ABN2MQS0_9PSEU</name>
<evidence type="ECO:0000313" key="3">
    <source>
        <dbReference type="EMBL" id="GAA1834171.1"/>
    </source>
</evidence>